<evidence type="ECO:0000256" key="1">
    <source>
        <dbReference type="ARBA" id="ARBA00023122"/>
    </source>
</evidence>
<gene>
    <name evidence="4" type="ORF">ACFQJ9_15920</name>
</gene>
<name>A0ABD5Z6T1_9EURY</name>
<dbReference type="SMART" id="SM00116">
    <property type="entry name" value="CBS"/>
    <property type="match status" value="2"/>
</dbReference>
<feature type="domain" description="CBS" evidence="3">
    <location>
        <begin position="73"/>
        <end position="130"/>
    </location>
</feature>
<feature type="domain" description="CBS" evidence="3">
    <location>
        <begin position="9"/>
        <end position="65"/>
    </location>
</feature>
<sequence length="138" mass="14888">MTQSLSKRVHREVATVTPVTSVPQIVEEMAEWDVGDVIVVDDGDIVGIVTDRDVALAMRDSPDPIAVTADDIMTRDPITVQEEWGTARIVDELREAGVRRAPVVDDEGDLVGVVSLDDILVLLGREAGSVADLVEEQA</sequence>
<reference evidence="4 5" key="1">
    <citation type="journal article" date="2019" name="Int. J. Syst. Evol. Microbiol.">
        <title>The Global Catalogue of Microorganisms (GCM) 10K type strain sequencing project: providing services to taxonomists for standard genome sequencing and annotation.</title>
        <authorList>
            <consortium name="The Broad Institute Genomics Platform"/>
            <consortium name="The Broad Institute Genome Sequencing Center for Infectious Disease"/>
            <person name="Wu L."/>
            <person name="Ma J."/>
        </authorList>
    </citation>
    <scope>NUCLEOTIDE SEQUENCE [LARGE SCALE GENOMIC DNA]</scope>
    <source>
        <strain evidence="4 5">XZGYJ-43</strain>
    </source>
</reference>
<dbReference type="InterPro" id="IPR051257">
    <property type="entry name" value="Diverse_CBS-Domain"/>
</dbReference>
<accession>A0ABD5Z6T1</accession>
<dbReference type="RefSeq" id="WP_279527639.1">
    <property type="nucleotide sequence ID" value="NZ_CP122312.1"/>
</dbReference>
<dbReference type="InterPro" id="IPR000644">
    <property type="entry name" value="CBS_dom"/>
</dbReference>
<dbReference type="Gene3D" id="3.10.580.10">
    <property type="entry name" value="CBS-domain"/>
    <property type="match status" value="1"/>
</dbReference>
<dbReference type="Proteomes" id="UP001596447">
    <property type="component" value="Unassembled WGS sequence"/>
</dbReference>
<dbReference type="AlphaFoldDB" id="A0ABD5Z6T1"/>
<dbReference type="InterPro" id="IPR046342">
    <property type="entry name" value="CBS_dom_sf"/>
</dbReference>
<keyword evidence="1 2" id="KW-0129">CBS domain</keyword>
<dbReference type="SUPFAM" id="SSF54631">
    <property type="entry name" value="CBS-domain pair"/>
    <property type="match status" value="1"/>
</dbReference>
<evidence type="ECO:0000256" key="2">
    <source>
        <dbReference type="PROSITE-ProRule" id="PRU00703"/>
    </source>
</evidence>
<dbReference type="EMBL" id="JBHTAR010000011">
    <property type="protein sequence ID" value="MFC7200876.1"/>
    <property type="molecule type" value="Genomic_DNA"/>
</dbReference>
<dbReference type="Pfam" id="PF00571">
    <property type="entry name" value="CBS"/>
    <property type="match status" value="2"/>
</dbReference>
<dbReference type="PANTHER" id="PTHR43080">
    <property type="entry name" value="CBS DOMAIN-CONTAINING PROTEIN CBSX3, MITOCHONDRIAL"/>
    <property type="match status" value="1"/>
</dbReference>
<comment type="caution">
    <text evidence="4">The sequence shown here is derived from an EMBL/GenBank/DDBJ whole genome shotgun (WGS) entry which is preliminary data.</text>
</comment>
<protein>
    <submittedName>
        <fullName evidence="4">CBS domain-containing protein</fullName>
    </submittedName>
</protein>
<proteinExistence type="predicted"/>
<dbReference type="PANTHER" id="PTHR43080:SF2">
    <property type="entry name" value="CBS DOMAIN-CONTAINING PROTEIN"/>
    <property type="match status" value="1"/>
</dbReference>
<evidence type="ECO:0000313" key="4">
    <source>
        <dbReference type="EMBL" id="MFC7200876.1"/>
    </source>
</evidence>
<evidence type="ECO:0000313" key="5">
    <source>
        <dbReference type="Proteomes" id="UP001596447"/>
    </source>
</evidence>
<organism evidence="4 5">
    <name type="scientific">Halospeciosus flavus</name>
    <dbReference type="NCBI Taxonomy" id="3032283"/>
    <lineage>
        <taxon>Archaea</taxon>
        <taxon>Methanobacteriati</taxon>
        <taxon>Methanobacteriota</taxon>
        <taxon>Stenosarchaea group</taxon>
        <taxon>Halobacteria</taxon>
        <taxon>Halobacteriales</taxon>
        <taxon>Halobacteriaceae</taxon>
        <taxon>Halospeciosus</taxon>
    </lineage>
</organism>
<keyword evidence="5" id="KW-1185">Reference proteome</keyword>
<evidence type="ECO:0000259" key="3">
    <source>
        <dbReference type="PROSITE" id="PS51371"/>
    </source>
</evidence>
<dbReference type="PROSITE" id="PS51371">
    <property type="entry name" value="CBS"/>
    <property type="match status" value="2"/>
</dbReference>